<evidence type="ECO:0000259" key="12">
    <source>
        <dbReference type="Pfam" id="PF08544"/>
    </source>
</evidence>
<evidence type="ECO:0000256" key="6">
    <source>
        <dbReference type="ARBA" id="ARBA00022777"/>
    </source>
</evidence>
<reference evidence="13" key="1">
    <citation type="submission" date="2022-08" db="EMBL/GenBank/DDBJ databases">
        <authorList>
            <person name="Dzunkova M."/>
            <person name="La Clair J."/>
            <person name="Tyml T."/>
            <person name="Doud D."/>
            <person name="Schulz F."/>
            <person name="Piquer S."/>
            <person name="Porcel Sanchis D."/>
            <person name="Osborn A."/>
            <person name="Robinson D."/>
            <person name="Louie K.B."/>
            <person name="Bowen B.P."/>
            <person name="Bowers R."/>
            <person name="Lee J."/>
            <person name="Arnau Llombart V."/>
            <person name="Diaz Villanueva W."/>
            <person name="Gosliner T."/>
            <person name="Northen T."/>
            <person name="Cheng J.-F."/>
            <person name="Burkart M.D."/>
            <person name="Woyke T."/>
        </authorList>
    </citation>
    <scope>NUCLEOTIDE SEQUENCE</scope>
    <source>
        <strain evidence="13">Df01</strain>
    </source>
</reference>
<dbReference type="HAMAP" id="MF_00061">
    <property type="entry name" value="IspE"/>
    <property type="match status" value="1"/>
</dbReference>
<dbReference type="InterPro" id="IPR006204">
    <property type="entry name" value="GHMP_kinase_N_dom"/>
</dbReference>
<proteinExistence type="inferred from homology"/>
<dbReference type="NCBIfam" id="TIGR00154">
    <property type="entry name" value="ispE"/>
    <property type="match status" value="1"/>
</dbReference>
<dbReference type="SUPFAM" id="SSF54211">
    <property type="entry name" value="Ribosomal protein S5 domain 2-like"/>
    <property type="match status" value="1"/>
</dbReference>
<dbReference type="Pfam" id="PF08544">
    <property type="entry name" value="GHMP_kinases_C"/>
    <property type="match status" value="1"/>
</dbReference>
<keyword evidence="7 10" id="KW-0067">ATP-binding</keyword>
<evidence type="ECO:0000256" key="4">
    <source>
        <dbReference type="ARBA" id="ARBA00022679"/>
    </source>
</evidence>
<dbReference type="PIRSF" id="PIRSF010376">
    <property type="entry name" value="IspE"/>
    <property type="match status" value="1"/>
</dbReference>
<dbReference type="EC" id="2.7.1.148" evidence="2 10"/>
<feature type="domain" description="GHMP kinase C-terminal" evidence="12">
    <location>
        <begin position="199"/>
        <end position="264"/>
    </location>
</feature>
<evidence type="ECO:0000256" key="9">
    <source>
        <dbReference type="ARBA" id="ARBA00032554"/>
    </source>
</evidence>
<name>A0ABT7QMR7_9GAMM</name>
<evidence type="ECO:0000256" key="3">
    <source>
        <dbReference type="ARBA" id="ARBA00017473"/>
    </source>
</evidence>
<feature type="binding site" evidence="10">
    <location>
        <begin position="98"/>
        <end position="108"/>
    </location>
    <ligand>
        <name>ATP</name>
        <dbReference type="ChEBI" id="CHEBI:30616"/>
    </ligand>
</feature>
<comment type="catalytic activity">
    <reaction evidence="10">
        <text>4-CDP-2-C-methyl-D-erythritol + ATP = 4-CDP-2-C-methyl-D-erythritol 2-phosphate + ADP + H(+)</text>
        <dbReference type="Rhea" id="RHEA:18437"/>
        <dbReference type="ChEBI" id="CHEBI:15378"/>
        <dbReference type="ChEBI" id="CHEBI:30616"/>
        <dbReference type="ChEBI" id="CHEBI:57823"/>
        <dbReference type="ChEBI" id="CHEBI:57919"/>
        <dbReference type="ChEBI" id="CHEBI:456216"/>
        <dbReference type="EC" id="2.7.1.148"/>
    </reaction>
</comment>
<accession>A0ABT7QMR7</accession>
<feature type="active site" evidence="10">
    <location>
        <position position="17"/>
    </location>
</feature>
<dbReference type="SUPFAM" id="SSF55060">
    <property type="entry name" value="GHMP Kinase, C-terminal domain"/>
    <property type="match status" value="1"/>
</dbReference>
<keyword evidence="5 10" id="KW-0547">Nucleotide-binding</keyword>
<gene>
    <name evidence="10 13" type="primary">ispE</name>
    <name evidence="13" type="ORF">NQX30_06470</name>
</gene>
<dbReference type="EMBL" id="JANQAO010000003">
    <property type="protein sequence ID" value="MDM5148010.1"/>
    <property type="molecule type" value="Genomic_DNA"/>
</dbReference>
<comment type="function">
    <text evidence="10">Catalyzes the phosphorylation of the position 2 hydroxy group of 4-diphosphocytidyl-2C-methyl-D-erythritol.</text>
</comment>
<protein>
    <recommendedName>
        <fullName evidence="3 10">4-diphosphocytidyl-2-C-methyl-D-erythritol kinase</fullName>
        <shortName evidence="10">CMK</shortName>
        <ecNumber evidence="2 10">2.7.1.148</ecNumber>
    </recommendedName>
    <alternativeName>
        <fullName evidence="9 10">4-(cytidine-5'-diphospho)-2-C-methyl-D-erythritol kinase</fullName>
    </alternativeName>
</protein>
<evidence type="ECO:0000256" key="5">
    <source>
        <dbReference type="ARBA" id="ARBA00022741"/>
    </source>
</evidence>
<evidence type="ECO:0000256" key="1">
    <source>
        <dbReference type="ARBA" id="ARBA00009684"/>
    </source>
</evidence>
<dbReference type="Gene3D" id="3.30.230.10">
    <property type="match status" value="1"/>
</dbReference>
<comment type="pathway">
    <text evidence="10">Isoprenoid biosynthesis; isopentenyl diphosphate biosynthesis via DXP pathway; isopentenyl diphosphate from 1-deoxy-D-xylulose 5-phosphate: step 3/6.</text>
</comment>
<reference evidence="13" key="2">
    <citation type="journal article" date="2023" name="Microbiome">
        <title>Synthase-selected sorting approach identifies a beta-lactone synthase in a nudibranch symbiotic bacterium.</title>
        <authorList>
            <person name="Dzunkova M."/>
            <person name="La Clair J.J."/>
            <person name="Tyml T."/>
            <person name="Doud D."/>
            <person name="Schulz F."/>
            <person name="Piquer-Esteban S."/>
            <person name="Porcel Sanchis D."/>
            <person name="Osborn A."/>
            <person name="Robinson D."/>
            <person name="Louie K.B."/>
            <person name="Bowen B.P."/>
            <person name="Bowers R.M."/>
            <person name="Lee J."/>
            <person name="Arnau V."/>
            <person name="Diaz-Villanueva W."/>
            <person name="Stepanauskas R."/>
            <person name="Gosliner T."/>
            <person name="Date S.V."/>
            <person name="Northen T.R."/>
            <person name="Cheng J.F."/>
            <person name="Burkart M.D."/>
            <person name="Woyke T."/>
        </authorList>
    </citation>
    <scope>NUCLEOTIDE SEQUENCE</scope>
    <source>
        <strain evidence="13">Df01</strain>
    </source>
</reference>
<feature type="domain" description="GHMP kinase N-terminal" evidence="11">
    <location>
        <begin position="71"/>
        <end position="147"/>
    </location>
</feature>
<evidence type="ECO:0000256" key="8">
    <source>
        <dbReference type="ARBA" id="ARBA00023229"/>
    </source>
</evidence>
<dbReference type="PANTHER" id="PTHR43527:SF2">
    <property type="entry name" value="4-DIPHOSPHOCYTIDYL-2-C-METHYL-D-ERYTHRITOL KINASE, CHLOROPLASTIC"/>
    <property type="match status" value="1"/>
</dbReference>
<comment type="caution">
    <text evidence="13">The sequence shown here is derived from an EMBL/GenBank/DDBJ whole genome shotgun (WGS) entry which is preliminary data.</text>
</comment>
<dbReference type="InterPro" id="IPR014721">
    <property type="entry name" value="Ribsml_uS5_D2-typ_fold_subgr"/>
</dbReference>
<evidence type="ECO:0000256" key="2">
    <source>
        <dbReference type="ARBA" id="ARBA00012052"/>
    </source>
</evidence>
<dbReference type="InterPro" id="IPR036554">
    <property type="entry name" value="GHMP_kinase_C_sf"/>
</dbReference>
<dbReference type="InterPro" id="IPR004424">
    <property type="entry name" value="IspE"/>
</dbReference>
<evidence type="ECO:0000259" key="11">
    <source>
        <dbReference type="Pfam" id="PF00288"/>
    </source>
</evidence>
<sequence>MAGTAIMVDRGLPAPAKLNLHLHIVGRREDGMHLIDSVMVLIDLADTIYVTLRQDGKLCRTWNHLDVSDDLCLRAATALQKLANVSLGADIAVEKRIPIGAGLGGASSDAATTLLALNALWQAGFTRQQLAALAAQLGADIPFFLFGETARAQGIGECLTAIEAPLHYYLLAFPGKAATAAVFEEYQQITDKQHLSNISEALQHDCNHLAVAAVRVCPPIIAAAQQLQAAAGEARLSGSGACVFAAFDTVAAAKAAQQKLPSQLPSVVSAGIIRHPLLESHLHWGVAKW</sequence>
<dbReference type="InterPro" id="IPR013750">
    <property type="entry name" value="GHMP_kinase_C_dom"/>
</dbReference>
<keyword evidence="14" id="KW-1185">Reference proteome</keyword>
<dbReference type="PANTHER" id="PTHR43527">
    <property type="entry name" value="4-DIPHOSPHOCYTIDYL-2-C-METHYL-D-ERYTHRITOL KINASE, CHLOROPLASTIC"/>
    <property type="match status" value="1"/>
</dbReference>
<evidence type="ECO:0000256" key="7">
    <source>
        <dbReference type="ARBA" id="ARBA00022840"/>
    </source>
</evidence>
<evidence type="ECO:0000313" key="14">
    <source>
        <dbReference type="Proteomes" id="UP001168167"/>
    </source>
</evidence>
<evidence type="ECO:0000256" key="10">
    <source>
        <dbReference type="HAMAP-Rule" id="MF_00061"/>
    </source>
</evidence>
<dbReference type="Gene3D" id="3.30.70.890">
    <property type="entry name" value="GHMP kinase, C-terminal domain"/>
    <property type="match status" value="1"/>
</dbReference>
<evidence type="ECO:0000313" key="13">
    <source>
        <dbReference type="EMBL" id="MDM5148010.1"/>
    </source>
</evidence>
<keyword evidence="4 10" id="KW-0808">Transferase</keyword>
<comment type="similarity">
    <text evidence="1 10">Belongs to the GHMP kinase family. IspE subfamily.</text>
</comment>
<organism evidence="13 14">
    <name type="scientific">Candidatus Doriopsillibacter californiensis</name>
    <dbReference type="NCBI Taxonomy" id="2970740"/>
    <lineage>
        <taxon>Bacteria</taxon>
        <taxon>Pseudomonadati</taxon>
        <taxon>Pseudomonadota</taxon>
        <taxon>Gammaproteobacteria</taxon>
        <taxon>Candidatus Tethybacterales</taxon>
        <taxon>Candidatus Persebacteraceae</taxon>
        <taxon>Candidatus Doriopsillibacter</taxon>
    </lineage>
</organism>
<feature type="active site" evidence="10">
    <location>
        <position position="140"/>
    </location>
</feature>
<keyword evidence="6 10" id="KW-0418">Kinase</keyword>
<dbReference type="Proteomes" id="UP001168167">
    <property type="component" value="Unassembled WGS sequence"/>
</dbReference>
<dbReference type="Pfam" id="PF00288">
    <property type="entry name" value="GHMP_kinases_N"/>
    <property type="match status" value="1"/>
</dbReference>
<dbReference type="GO" id="GO:0050515">
    <property type="term" value="F:4-(cytidine 5'-diphospho)-2-C-methyl-D-erythritol kinase activity"/>
    <property type="evidence" value="ECO:0007669"/>
    <property type="project" value="UniProtKB-EC"/>
</dbReference>
<keyword evidence="8 10" id="KW-0414">Isoprene biosynthesis</keyword>
<dbReference type="InterPro" id="IPR020568">
    <property type="entry name" value="Ribosomal_Su5_D2-typ_SF"/>
</dbReference>